<dbReference type="Proteomes" id="UP000572907">
    <property type="component" value="Unassembled WGS sequence"/>
</dbReference>
<name>A0A7W5A010_9ACTN</name>
<dbReference type="AlphaFoldDB" id="A0A7W5A010"/>
<keyword evidence="2" id="KW-1185">Reference proteome</keyword>
<evidence type="ECO:0000313" key="1">
    <source>
        <dbReference type="EMBL" id="MBB3081760.1"/>
    </source>
</evidence>
<dbReference type="EMBL" id="JACHXE010000016">
    <property type="protein sequence ID" value="MBB3081760.1"/>
    <property type="molecule type" value="Genomic_DNA"/>
</dbReference>
<organism evidence="1 2">
    <name type="scientific">Streptomyces violarus</name>
    <dbReference type="NCBI Taxonomy" id="67380"/>
    <lineage>
        <taxon>Bacteria</taxon>
        <taxon>Bacillati</taxon>
        <taxon>Actinomycetota</taxon>
        <taxon>Actinomycetes</taxon>
        <taxon>Kitasatosporales</taxon>
        <taxon>Streptomycetaceae</taxon>
        <taxon>Streptomyces</taxon>
    </lineage>
</organism>
<protein>
    <submittedName>
        <fullName evidence="1">Uncharacterized protein</fullName>
    </submittedName>
</protein>
<comment type="caution">
    <text evidence="1">The sequence shown here is derived from an EMBL/GenBank/DDBJ whole genome shotgun (WGS) entry which is preliminary data.</text>
</comment>
<proteinExistence type="predicted"/>
<evidence type="ECO:0000313" key="2">
    <source>
        <dbReference type="Proteomes" id="UP000572907"/>
    </source>
</evidence>
<sequence>MRALVVQCAGAGQTAVQWPGIGRGGVAARASSSPIPPQLDITIGHPDLRQALQSAGTTPAAERGALSMQATIARRDLPEILAMPPVGADREMIKAWVTSLDDATVVTTLTRIAQVNPDRTVLLDYLRELCAEAHAYQSRIPERPGHTS</sequence>
<gene>
    <name evidence="1" type="ORF">FHS41_008318</name>
</gene>
<accession>A0A7W5A010</accession>
<reference evidence="1 2" key="1">
    <citation type="submission" date="2020-08" db="EMBL/GenBank/DDBJ databases">
        <title>Genomic Encyclopedia of Type Strains, Phase III (KMG-III): the genomes of soil and plant-associated and newly described type strains.</title>
        <authorList>
            <person name="Whitman W."/>
        </authorList>
    </citation>
    <scope>NUCLEOTIDE SEQUENCE [LARGE SCALE GENOMIC DNA]</scope>
    <source>
        <strain evidence="1 2">CECT 3237</strain>
    </source>
</reference>